<proteinExistence type="predicted"/>
<dbReference type="Proteomes" id="UP001259832">
    <property type="component" value="Unassembled WGS sequence"/>
</dbReference>
<name>A0AAD9LJ58_9STRA</name>
<reference evidence="3" key="1">
    <citation type="submission" date="2023-08" db="EMBL/GenBank/DDBJ databases">
        <title>Reference Genome Resource for the Citrus Pathogen Phytophthora citrophthora.</title>
        <authorList>
            <person name="Moller H."/>
            <person name="Coetzee B."/>
            <person name="Rose L.J."/>
            <person name="Van Niekerk J.M."/>
        </authorList>
    </citation>
    <scope>NUCLEOTIDE SEQUENCE</scope>
    <source>
        <strain evidence="3">STE-U-9442</strain>
    </source>
</reference>
<feature type="domain" description="RING-type" evidence="2">
    <location>
        <begin position="557"/>
        <end position="599"/>
    </location>
</feature>
<keyword evidence="1" id="KW-0479">Metal-binding</keyword>
<gene>
    <name evidence="3" type="ORF">P3T76_009436</name>
</gene>
<dbReference type="EMBL" id="JASMQC010000018">
    <property type="protein sequence ID" value="KAK1938286.1"/>
    <property type="molecule type" value="Genomic_DNA"/>
</dbReference>
<organism evidence="3 4">
    <name type="scientific">Phytophthora citrophthora</name>
    <dbReference type="NCBI Taxonomy" id="4793"/>
    <lineage>
        <taxon>Eukaryota</taxon>
        <taxon>Sar</taxon>
        <taxon>Stramenopiles</taxon>
        <taxon>Oomycota</taxon>
        <taxon>Peronosporomycetes</taxon>
        <taxon>Peronosporales</taxon>
        <taxon>Peronosporaceae</taxon>
        <taxon>Phytophthora</taxon>
    </lineage>
</organism>
<evidence type="ECO:0000313" key="4">
    <source>
        <dbReference type="Proteomes" id="UP001259832"/>
    </source>
</evidence>
<evidence type="ECO:0000259" key="2">
    <source>
        <dbReference type="PROSITE" id="PS50089"/>
    </source>
</evidence>
<comment type="caution">
    <text evidence="3">The sequence shown here is derived from an EMBL/GenBank/DDBJ whole genome shotgun (WGS) entry which is preliminary data.</text>
</comment>
<protein>
    <recommendedName>
        <fullName evidence="2">RING-type domain-containing protein</fullName>
    </recommendedName>
</protein>
<dbReference type="InterPro" id="IPR001841">
    <property type="entry name" value="Znf_RING"/>
</dbReference>
<keyword evidence="4" id="KW-1185">Reference proteome</keyword>
<accession>A0AAD9LJ58</accession>
<dbReference type="PROSITE" id="PS50089">
    <property type="entry name" value="ZF_RING_2"/>
    <property type="match status" value="1"/>
</dbReference>
<keyword evidence="1" id="KW-0863">Zinc-finger</keyword>
<dbReference type="AlphaFoldDB" id="A0AAD9LJ58"/>
<evidence type="ECO:0000313" key="3">
    <source>
        <dbReference type="EMBL" id="KAK1938286.1"/>
    </source>
</evidence>
<evidence type="ECO:0000256" key="1">
    <source>
        <dbReference type="PROSITE-ProRule" id="PRU00175"/>
    </source>
</evidence>
<dbReference type="SUPFAM" id="SSF57850">
    <property type="entry name" value="RING/U-box"/>
    <property type="match status" value="1"/>
</dbReference>
<sequence length="842" mass="95290">MRVNRLEARLKCNISLDPAAGKNMSQRTEAELYQRMESMRNKPNRTPTVRSIDMTNHADGKMSATIRFMSKQIAKEVYDNLRGEVSRDGETLEVTPGVSASASQRKSLKQDFAGCRGLTSLESLSLAAVGRNPNRTDQDSTGMIGIGQQAQHGTEALPPLKRVPHPTQHDKYAYIFDEEAVTDLATTEQVKLHFGVSIKSGLPESMDEVELLSLVRPIPVLYAKIFRRDDKSQSSTVNQQSVLEGRFMRMLPLLSFLDNSAVQSDFFDTQTRRAGTTVVFDDIRQLETAFLNASESDLWDKEDKPYGQPVRMELDYTYTTSIHSELHECFKVQVAEVITWARSKCIISQEIPPKCGSAASKAMMSFKFCCPSLALLNRVREKLELCLQCEKVKGEHALKLFSFTGRALAQQIQDTSLSAEMQQVYIRWIQKKREFWVYGAPEQRRQAVEQFIKLSEELGALEVLDKLVPLDRKSIAALGFNQTNSRNKKPDFRAARTEIARIIRDCSEKLLYYNINDSGRMLMSGTNAAIKAATKVLDQHDLLFNVHHRKAGDKPGCSLCMDVVEDPYLTMSFCNHACCVGCFEPQLNYRILPLSCSTCGKLIHTNNIIGATNGDTISFLVERAVFEYIPTHQNTCMICRKPGCNQILPTFTGILEGKEGGRFIFCDNCLRYYCIDCSEKTGRCVDRHDDESCEEVQLGGLSKLAQHVQHIQEQNPESLLPKMQGNVSRFQRLYCGNPTCDQYFCANCLQYSSSSSDATHGHVRSCSKNPGNDYFVSEQALNEVHRVMRTENLIAYFTNETQSEKIRFHVHTRIAKDLLDLRIELPKSRIVWQTTRKTLMLM</sequence>
<keyword evidence="1" id="KW-0862">Zinc</keyword>
<dbReference type="GO" id="GO:0008270">
    <property type="term" value="F:zinc ion binding"/>
    <property type="evidence" value="ECO:0007669"/>
    <property type="project" value="UniProtKB-KW"/>
</dbReference>